<evidence type="ECO:0000256" key="2">
    <source>
        <dbReference type="ARBA" id="ARBA00008973"/>
    </source>
</evidence>
<feature type="chain" id="PRO_5045930122" evidence="7">
    <location>
        <begin position="18"/>
        <end position="266"/>
    </location>
</feature>
<dbReference type="Gene3D" id="3.40.190.10">
    <property type="entry name" value="Periplasmic binding protein-like II"/>
    <property type="match status" value="2"/>
</dbReference>
<dbReference type="PANTHER" id="PTHR30429">
    <property type="entry name" value="D-METHIONINE-BINDING LIPOPROTEIN METQ"/>
    <property type="match status" value="1"/>
</dbReference>
<dbReference type="EMBL" id="JBHUDE010000002">
    <property type="protein sequence ID" value="MFD1606117.1"/>
    <property type="molecule type" value="Genomic_DNA"/>
</dbReference>
<evidence type="ECO:0000256" key="3">
    <source>
        <dbReference type="ARBA" id="ARBA00022729"/>
    </source>
</evidence>
<dbReference type="RefSeq" id="WP_379595482.1">
    <property type="nucleotide sequence ID" value="NZ_JBHUDE010000002.1"/>
</dbReference>
<protein>
    <submittedName>
        <fullName evidence="8">MetQ/NlpA family ABC transporter substrate-binding protein</fullName>
    </submittedName>
</protein>
<evidence type="ECO:0000256" key="5">
    <source>
        <dbReference type="ARBA" id="ARBA00023139"/>
    </source>
</evidence>
<feature type="signal peptide" evidence="7">
    <location>
        <begin position="1"/>
        <end position="17"/>
    </location>
</feature>
<comment type="similarity">
    <text evidence="2">Belongs to the NlpA lipoprotein family.</text>
</comment>
<proteinExistence type="inferred from homology"/>
<keyword evidence="6" id="KW-0449">Lipoprotein</keyword>
<dbReference type="InterPro" id="IPR004872">
    <property type="entry name" value="Lipoprotein_NlpA"/>
</dbReference>
<comment type="caution">
    <text evidence="8">The sequence shown here is derived from an EMBL/GenBank/DDBJ whole genome shotgun (WGS) entry which is preliminary data.</text>
</comment>
<evidence type="ECO:0000256" key="6">
    <source>
        <dbReference type="ARBA" id="ARBA00023288"/>
    </source>
</evidence>
<evidence type="ECO:0000313" key="8">
    <source>
        <dbReference type="EMBL" id="MFD1606117.1"/>
    </source>
</evidence>
<keyword evidence="9" id="KW-1185">Reference proteome</keyword>
<evidence type="ECO:0000313" key="9">
    <source>
        <dbReference type="Proteomes" id="UP001597221"/>
    </source>
</evidence>
<keyword evidence="5" id="KW-0564">Palmitate</keyword>
<reference evidence="9" key="1">
    <citation type="journal article" date="2019" name="Int. J. Syst. Evol. Microbiol.">
        <title>The Global Catalogue of Microorganisms (GCM) 10K type strain sequencing project: providing services to taxonomists for standard genome sequencing and annotation.</title>
        <authorList>
            <consortium name="The Broad Institute Genomics Platform"/>
            <consortium name="The Broad Institute Genome Sequencing Center for Infectious Disease"/>
            <person name="Wu L."/>
            <person name="Ma J."/>
        </authorList>
    </citation>
    <scope>NUCLEOTIDE SEQUENCE [LARGE SCALE GENOMIC DNA]</scope>
    <source>
        <strain evidence="9">CGMCC 1.12376</strain>
    </source>
</reference>
<evidence type="ECO:0000256" key="1">
    <source>
        <dbReference type="ARBA" id="ARBA00004635"/>
    </source>
</evidence>
<evidence type="ECO:0000256" key="4">
    <source>
        <dbReference type="ARBA" id="ARBA00023136"/>
    </source>
</evidence>
<comment type="subcellular location">
    <subcellularLocation>
        <location evidence="1">Membrane</location>
        <topology evidence="1">Lipid-anchor</topology>
    </subcellularLocation>
</comment>
<organism evidence="8 9">
    <name type="scientific">Oceanobacillus luteolus</name>
    <dbReference type="NCBI Taxonomy" id="1274358"/>
    <lineage>
        <taxon>Bacteria</taxon>
        <taxon>Bacillati</taxon>
        <taxon>Bacillota</taxon>
        <taxon>Bacilli</taxon>
        <taxon>Bacillales</taxon>
        <taxon>Bacillaceae</taxon>
        <taxon>Oceanobacillus</taxon>
    </lineage>
</organism>
<name>A0ABW4HLV4_9BACI</name>
<evidence type="ECO:0000256" key="7">
    <source>
        <dbReference type="SAM" id="SignalP"/>
    </source>
</evidence>
<keyword evidence="3 7" id="KW-0732">Signal</keyword>
<dbReference type="SUPFAM" id="SSF53850">
    <property type="entry name" value="Periplasmic binding protein-like II"/>
    <property type="match status" value="1"/>
</dbReference>
<dbReference type="PROSITE" id="PS51257">
    <property type="entry name" value="PROKAR_LIPOPROTEIN"/>
    <property type="match status" value="1"/>
</dbReference>
<keyword evidence="4" id="KW-0472">Membrane</keyword>
<dbReference type="PANTHER" id="PTHR30429:SF1">
    <property type="entry name" value="D-METHIONINE-BINDING LIPOPROTEIN METQ-RELATED"/>
    <property type="match status" value="1"/>
</dbReference>
<dbReference type="Proteomes" id="UP001597221">
    <property type="component" value="Unassembled WGS sequence"/>
</dbReference>
<sequence>MKKIILPVFILLSIVLAACGSSASGSSDDGTVEIAILDSDVYSSLLKHIQANLKEEGIDLEFVYMSDWNMFNQALANKEIDLNFFQHKQFLKNANETNGWNLVPIAETFNFALGYFSTKHKSLEEIPDGATITVPSDPVNNGRSLQILHDAGLIKLKEGVGFNGSQADIIENKKDFKIVEVDYNMLPQTLEDSDLTYIAGTLAPRAGVTQEDALITGGPLDEFTMVLAAREDNKDNEIIKRIAEEFESTETQKLLMEEFPNEIIWP</sequence>
<accession>A0ABW4HLV4</accession>
<gene>
    <name evidence="8" type="ORF">ACFSBH_00230</name>
</gene>
<dbReference type="Pfam" id="PF03180">
    <property type="entry name" value="Lipoprotein_9"/>
    <property type="match status" value="1"/>
</dbReference>